<organism evidence="3 4">
    <name type="scientific">Aristolochia fimbriata</name>
    <name type="common">White veined hardy Dutchman's pipe vine</name>
    <dbReference type="NCBI Taxonomy" id="158543"/>
    <lineage>
        <taxon>Eukaryota</taxon>
        <taxon>Viridiplantae</taxon>
        <taxon>Streptophyta</taxon>
        <taxon>Embryophyta</taxon>
        <taxon>Tracheophyta</taxon>
        <taxon>Spermatophyta</taxon>
        <taxon>Magnoliopsida</taxon>
        <taxon>Magnoliidae</taxon>
        <taxon>Piperales</taxon>
        <taxon>Aristolochiaceae</taxon>
        <taxon>Aristolochia</taxon>
    </lineage>
</organism>
<evidence type="ECO:0000313" key="4">
    <source>
        <dbReference type="Proteomes" id="UP000825729"/>
    </source>
</evidence>
<proteinExistence type="predicted"/>
<dbReference type="PANTHER" id="PTHR24559">
    <property type="entry name" value="TRANSPOSON TY3-I GAG-POL POLYPROTEIN"/>
    <property type="match status" value="1"/>
</dbReference>
<name>A0AAV7FBH5_ARIFI</name>
<feature type="domain" description="Reverse transcriptase" evidence="1">
    <location>
        <begin position="81"/>
        <end position="222"/>
    </location>
</feature>
<dbReference type="Proteomes" id="UP000825729">
    <property type="component" value="Unassembled WGS sequence"/>
</dbReference>
<protein>
    <recommendedName>
        <fullName evidence="5">Reverse transcriptase domain-containing protein</fullName>
    </recommendedName>
</protein>
<dbReference type="PANTHER" id="PTHR24559:SF439">
    <property type="entry name" value="RETROTRANSPOSON, UNCLASSIFIED-LIKE PROTEIN"/>
    <property type="match status" value="1"/>
</dbReference>
<dbReference type="Pfam" id="PF13456">
    <property type="entry name" value="RVT_3"/>
    <property type="match status" value="1"/>
</dbReference>
<sequence>MPCLDPKVVVLEFAVHRSLWPVKQTQRHFRPELVPEIQKEVDKLIAANFIWEVKYPSWIANIVLVKNKSGQIWVYVDFHNLKKDCPKDDFPLPITELMVDATTEHEVLSFIDGSSVYNQIRMDPKDEELTGFHMPKGIFCYKVMPFGLKNADTTYQRVMQHIFENFLHKHIECYVDDLVVKRKKQANHLLDLRAVFERLRRFQLKMNPLKCTFGVTSSKSFGFVVHHRGIEIDQTKINTIKRCQSRETSRNSKASKVIWPIFDDSSRTWSDDVNHSADDLLSYSLVLTQNCSNNVVEYQPLLGLGMAVKMEITQLEVYNDSSLMIKHITGEFEDKKIELVTFRKHASDLLAKILQASLHCIPRTKNRPADALAGIVASLAQLDNRPSQVPMYERRVVPLVPLPIEEEAEEEMEEKESLPISIRENEARNWRKQISNFF</sequence>
<dbReference type="GO" id="GO:0003676">
    <property type="term" value="F:nucleic acid binding"/>
    <property type="evidence" value="ECO:0007669"/>
    <property type="project" value="InterPro"/>
</dbReference>
<dbReference type="InterPro" id="IPR053134">
    <property type="entry name" value="RNA-dir_DNA_polymerase"/>
</dbReference>
<dbReference type="CDD" id="cd01647">
    <property type="entry name" value="RT_LTR"/>
    <property type="match status" value="1"/>
</dbReference>
<dbReference type="AlphaFoldDB" id="A0AAV7FBH5"/>
<comment type="caution">
    <text evidence="3">The sequence shown here is derived from an EMBL/GenBank/DDBJ whole genome shotgun (WGS) entry which is preliminary data.</text>
</comment>
<dbReference type="GO" id="GO:0004523">
    <property type="term" value="F:RNA-DNA hybrid ribonuclease activity"/>
    <property type="evidence" value="ECO:0007669"/>
    <property type="project" value="InterPro"/>
</dbReference>
<dbReference type="EMBL" id="JAINDJ010000002">
    <property type="protein sequence ID" value="KAG9458339.1"/>
    <property type="molecule type" value="Genomic_DNA"/>
</dbReference>
<dbReference type="InterPro" id="IPR002156">
    <property type="entry name" value="RNaseH_domain"/>
</dbReference>
<feature type="domain" description="RNase H type-1" evidence="2">
    <location>
        <begin position="278"/>
        <end position="373"/>
    </location>
</feature>
<gene>
    <name evidence="3" type="ORF">H6P81_002847</name>
</gene>
<dbReference type="InterPro" id="IPR012337">
    <property type="entry name" value="RNaseH-like_sf"/>
</dbReference>
<dbReference type="SUPFAM" id="SSF56672">
    <property type="entry name" value="DNA/RNA polymerases"/>
    <property type="match status" value="1"/>
</dbReference>
<evidence type="ECO:0000259" key="2">
    <source>
        <dbReference type="Pfam" id="PF13456"/>
    </source>
</evidence>
<dbReference type="Pfam" id="PF00078">
    <property type="entry name" value="RVT_1"/>
    <property type="match status" value="1"/>
</dbReference>
<reference evidence="3 4" key="1">
    <citation type="submission" date="2021-07" db="EMBL/GenBank/DDBJ databases">
        <title>The Aristolochia fimbriata genome: insights into angiosperm evolution, floral development and chemical biosynthesis.</title>
        <authorList>
            <person name="Jiao Y."/>
        </authorList>
    </citation>
    <scope>NUCLEOTIDE SEQUENCE [LARGE SCALE GENOMIC DNA]</scope>
    <source>
        <strain evidence="3">IBCAS-2021</strain>
        <tissue evidence="3">Leaf</tissue>
    </source>
</reference>
<evidence type="ECO:0000259" key="1">
    <source>
        <dbReference type="Pfam" id="PF00078"/>
    </source>
</evidence>
<dbReference type="SUPFAM" id="SSF53098">
    <property type="entry name" value="Ribonuclease H-like"/>
    <property type="match status" value="1"/>
</dbReference>
<evidence type="ECO:0000313" key="3">
    <source>
        <dbReference type="EMBL" id="KAG9458339.1"/>
    </source>
</evidence>
<dbReference type="InterPro" id="IPR043502">
    <property type="entry name" value="DNA/RNA_pol_sf"/>
</dbReference>
<dbReference type="Gene3D" id="3.10.10.10">
    <property type="entry name" value="HIV Type 1 Reverse Transcriptase, subunit A, domain 1"/>
    <property type="match status" value="1"/>
</dbReference>
<dbReference type="InterPro" id="IPR043128">
    <property type="entry name" value="Rev_trsase/Diguanyl_cyclase"/>
</dbReference>
<keyword evidence="4" id="KW-1185">Reference proteome</keyword>
<dbReference type="Gene3D" id="3.30.70.270">
    <property type="match status" value="1"/>
</dbReference>
<dbReference type="InterPro" id="IPR000477">
    <property type="entry name" value="RT_dom"/>
</dbReference>
<evidence type="ECO:0008006" key="5">
    <source>
        <dbReference type="Google" id="ProtNLM"/>
    </source>
</evidence>
<dbReference type="InterPro" id="IPR036397">
    <property type="entry name" value="RNaseH_sf"/>
</dbReference>
<dbReference type="Gene3D" id="3.30.420.10">
    <property type="entry name" value="Ribonuclease H-like superfamily/Ribonuclease H"/>
    <property type="match status" value="1"/>
</dbReference>
<accession>A0AAV7FBH5</accession>